<proteinExistence type="predicted"/>
<name>A0AAN7H378_9PEZI</name>
<dbReference type="PANTHER" id="PTHR38696:SF1">
    <property type="entry name" value="MEDIATOR OF RNA POLYMERASE II TRANSCRIPTION SUBUNIT 13"/>
    <property type="match status" value="1"/>
</dbReference>
<comment type="caution">
    <text evidence="1">The sequence shown here is derived from an EMBL/GenBank/DDBJ whole genome shotgun (WGS) entry which is preliminary data.</text>
</comment>
<accession>A0AAN7H378</accession>
<evidence type="ECO:0000313" key="2">
    <source>
        <dbReference type="Proteomes" id="UP001301958"/>
    </source>
</evidence>
<dbReference type="EMBL" id="MU865296">
    <property type="protein sequence ID" value="KAK4230838.1"/>
    <property type="molecule type" value="Genomic_DNA"/>
</dbReference>
<reference evidence="1" key="1">
    <citation type="journal article" date="2023" name="Mol. Phylogenet. Evol.">
        <title>Genome-scale phylogeny and comparative genomics of the fungal order Sordariales.</title>
        <authorList>
            <person name="Hensen N."/>
            <person name="Bonometti L."/>
            <person name="Westerberg I."/>
            <person name="Brannstrom I.O."/>
            <person name="Guillou S."/>
            <person name="Cros-Aarteil S."/>
            <person name="Calhoun S."/>
            <person name="Haridas S."/>
            <person name="Kuo A."/>
            <person name="Mondo S."/>
            <person name="Pangilinan J."/>
            <person name="Riley R."/>
            <person name="LaButti K."/>
            <person name="Andreopoulos B."/>
            <person name="Lipzen A."/>
            <person name="Chen C."/>
            <person name="Yan M."/>
            <person name="Daum C."/>
            <person name="Ng V."/>
            <person name="Clum A."/>
            <person name="Steindorff A."/>
            <person name="Ohm R.A."/>
            <person name="Martin F."/>
            <person name="Silar P."/>
            <person name="Natvig D.O."/>
            <person name="Lalanne C."/>
            <person name="Gautier V."/>
            <person name="Ament-Velasquez S.L."/>
            <person name="Kruys A."/>
            <person name="Hutchinson M.I."/>
            <person name="Powell A.J."/>
            <person name="Barry K."/>
            <person name="Miller A.N."/>
            <person name="Grigoriev I.V."/>
            <person name="Debuchy R."/>
            <person name="Gladieux P."/>
            <person name="Hiltunen Thoren M."/>
            <person name="Johannesson H."/>
        </authorList>
    </citation>
    <scope>NUCLEOTIDE SEQUENCE</scope>
    <source>
        <strain evidence="1">CBS 990.96</strain>
    </source>
</reference>
<protein>
    <submittedName>
        <fullName evidence="1">Uncharacterized protein</fullName>
    </submittedName>
</protein>
<dbReference type="Proteomes" id="UP001301958">
    <property type="component" value="Unassembled WGS sequence"/>
</dbReference>
<sequence>MSTKAFSHSSFQPTIISLTYATLSFHKGDTIRLVSFPQPIIVSIESLIKRIHPSGIQSSGPCGSAFDYKLKGRPFGEHYLLEDYVNGIRIVRDILALLAESNWELVAQPLCSTRHTAKDTLIFRRREPPRQVVDREFLALVPMRHDKLRIVYDVDGIELPSSGYEVTPDLGHIGTIIAELRQMLFEMDYFDEAHWSYESFEFTMKGSPWRSSGEESIKKGVLLLRLLEAMETVGWRLHTTFVHKTGTDRENNLDTWFFVRERRANRGGKGSETSSLTAVATCK</sequence>
<dbReference type="AlphaFoldDB" id="A0AAN7H378"/>
<gene>
    <name evidence="1" type="ORF">QBC38DRAFT_356163</name>
</gene>
<evidence type="ECO:0000313" key="1">
    <source>
        <dbReference type="EMBL" id="KAK4230838.1"/>
    </source>
</evidence>
<reference evidence="1" key="2">
    <citation type="submission" date="2023-05" db="EMBL/GenBank/DDBJ databases">
        <authorList>
            <consortium name="Lawrence Berkeley National Laboratory"/>
            <person name="Steindorff A."/>
            <person name="Hensen N."/>
            <person name="Bonometti L."/>
            <person name="Westerberg I."/>
            <person name="Brannstrom I.O."/>
            <person name="Guillou S."/>
            <person name="Cros-Aarteil S."/>
            <person name="Calhoun S."/>
            <person name="Haridas S."/>
            <person name="Kuo A."/>
            <person name="Mondo S."/>
            <person name="Pangilinan J."/>
            <person name="Riley R."/>
            <person name="Labutti K."/>
            <person name="Andreopoulos B."/>
            <person name="Lipzen A."/>
            <person name="Chen C."/>
            <person name="Yanf M."/>
            <person name="Daum C."/>
            <person name="Ng V."/>
            <person name="Clum A."/>
            <person name="Ohm R."/>
            <person name="Martin F."/>
            <person name="Silar P."/>
            <person name="Natvig D."/>
            <person name="Lalanne C."/>
            <person name="Gautier V."/>
            <person name="Ament-Velasquez S.L."/>
            <person name="Kruys A."/>
            <person name="Hutchinson M.I."/>
            <person name="Powell A.J."/>
            <person name="Barry K."/>
            <person name="Miller A.N."/>
            <person name="Grigoriev I.V."/>
            <person name="Debuchy R."/>
            <person name="Gladieux P."/>
            <person name="Thoren M.H."/>
            <person name="Johannesson H."/>
        </authorList>
    </citation>
    <scope>NUCLEOTIDE SEQUENCE</scope>
    <source>
        <strain evidence="1">CBS 990.96</strain>
    </source>
</reference>
<dbReference type="PANTHER" id="PTHR38696">
    <property type="entry name" value="MEDIATOR OF RNA POLYMERASE II TRANSCRIPTION SUBUNIT 13"/>
    <property type="match status" value="1"/>
</dbReference>
<keyword evidence="2" id="KW-1185">Reference proteome</keyword>
<organism evidence="1 2">
    <name type="scientific">Podospora fimiseda</name>
    <dbReference type="NCBI Taxonomy" id="252190"/>
    <lineage>
        <taxon>Eukaryota</taxon>
        <taxon>Fungi</taxon>
        <taxon>Dikarya</taxon>
        <taxon>Ascomycota</taxon>
        <taxon>Pezizomycotina</taxon>
        <taxon>Sordariomycetes</taxon>
        <taxon>Sordariomycetidae</taxon>
        <taxon>Sordariales</taxon>
        <taxon>Podosporaceae</taxon>
        <taxon>Podospora</taxon>
    </lineage>
</organism>